<comment type="similarity">
    <text evidence="1">Belongs to the universal stress protein A family.</text>
</comment>
<evidence type="ECO:0000313" key="4">
    <source>
        <dbReference type="Proteomes" id="UP001374893"/>
    </source>
</evidence>
<protein>
    <submittedName>
        <fullName evidence="3">Universal stress protein UspA</fullName>
    </submittedName>
</protein>
<evidence type="ECO:0000256" key="1">
    <source>
        <dbReference type="ARBA" id="ARBA00008791"/>
    </source>
</evidence>
<gene>
    <name evidence="3" type="ORF">HAHE_19030</name>
</gene>
<dbReference type="Proteomes" id="UP001374893">
    <property type="component" value="Chromosome"/>
</dbReference>
<sequence>MNTAPALVVGIDFSAPSAALLRHAAHIAKAAGSPVFAVYVLDAGILARRAASGAANPETELLLDQARTKLQEFVDRELPDSNVVAEVRSGRPADELNLAVEEHQASTLVIAANDLTKKRLGSIAARCVRTSPCDVLVMRDWQDAKFSKLIVCMDFAPAASRALARGVELAKADGAELEVVHVMYPPSDDFWDDILDDDESTTTYAETCKEEIDQQMSAVLAPFADDLAGISHRTVVIESKVPSVALTHHIQDGKADLVLLGTHGRSKLASLFLGTNAERLLHDSSVSVMAVRD</sequence>
<dbReference type="EMBL" id="AP024702">
    <property type="protein sequence ID" value="BCX47995.1"/>
    <property type="molecule type" value="Genomic_DNA"/>
</dbReference>
<keyword evidence="4" id="KW-1185">Reference proteome</keyword>
<accession>A0ABM7RDP2</accession>
<dbReference type="PANTHER" id="PTHR46268">
    <property type="entry name" value="STRESS RESPONSE PROTEIN NHAX"/>
    <property type="match status" value="1"/>
</dbReference>
<dbReference type="InterPro" id="IPR006016">
    <property type="entry name" value="UspA"/>
</dbReference>
<dbReference type="Gene3D" id="3.40.50.620">
    <property type="entry name" value="HUPs"/>
    <property type="match status" value="2"/>
</dbReference>
<dbReference type="InterPro" id="IPR014729">
    <property type="entry name" value="Rossmann-like_a/b/a_fold"/>
</dbReference>
<feature type="domain" description="UspA" evidence="2">
    <location>
        <begin position="7"/>
        <end position="139"/>
    </location>
</feature>
<dbReference type="InterPro" id="IPR006015">
    <property type="entry name" value="Universal_stress_UspA"/>
</dbReference>
<feature type="domain" description="UspA" evidence="2">
    <location>
        <begin position="146"/>
        <end position="292"/>
    </location>
</feature>
<dbReference type="PRINTS" id="PR01438">
    <property type="entry name" value="UNVRSLSTRESS"/>
</dbReference>
<evidence type="ECO:0000313" key="3">
    <source>
        <dbReference type="EMBL" id="BCX47995.1"/>
    </source>
</evidence>
<evidence type="ECO:0000259" key="2">
    <source>
        <dbReference type="Pfam" id="PF00582"/>
    </source>
</evidence>
<dbReference type="RefSeq" id="WP_338690515.1">
    <property type="nucleotide sequence ID" value="NZ_AP024702.1"/>
</dbReference>
<dbReference type="Pfam" id="PF00582">
    <property type="entry name" value="Usp"/>
    <property type="match status" value="2"/>
</dbReference>
<reference evidence="3 4" key="1">
    <citation type="submission" date="2021-06" db="EMBL/GenBank/DDBJ databases">
        <title>Complete genome of Haloferula helveola possessing various polysaccharide degrading enzymes.</title>
        <authorList>
            <person name="Takami H."/>
            <person name="Huang C."/>
            <person name="Hamasaki K."/>
        </authorList>
    </citation>
    <scope>NUCLEOTIDE SEQUENCE [LARGE SCALE GENOMIC DNA]</scope>
    <source>
        <strain evidence="3 4">CN-1</strain>
    </source>
</reference>
<organism evidence="3 4">
    <name type="scientific">Haloferula helveola</name>
    <dbReference type="NCBI Taxonomy" id="490095"/>
    <lineage>
        <taxon>Bacteria</taxon>
        <taxon>Pseudomonadati</taxon>
        <taxon>Verrucomicrobiota</taxon>
        <taxon>Verrucomicrobiia</taxon>
        <taxon>Verrucomicrobiales</taxon>
        <taxon>Verrucomicrobiaceae</taxon>
        <taxon>Haloferula</taxon>
    </lineage>
</organism>
<proteinExistence type="inferred from homology"/>
<dbReference type="SUPFAM" id="SSF52402">
    <property type="entry name" value="Adenine nucleotide alpha hydrolases-like"/>
    <property type="match status" value="2"/>
</dbReference>
<dbReference type="PANTHER" id="PTHR46268:SF6">
    <property type="entry name" value="UNIVERSAL STRESS PROTEIN UP12"/>
    <property type="match status" value="1"/>
</dbReference>
<dbReference type="CDD" id="cd00293">
    <property type="entry name" value="USP-like"/>
    <property type="match status" value="2"/>
</dbReference>
<name>A0ABM7RDP2_9BACT</name>